<evidence type="ECO:0000256" key="2">
    <source>
        <dbReference type="ARBA" id="ARBA00038160"/>
    </source>
</evidence>
<dbReference type="PANTHER" id="PTHR11079:SF156">
    <property type="entry name" value="INACTIVE TRNA-SPECIFIC ADENOSINE DEAMINASE-LIKE PROTEIN 3-RELATED"/>
    <property type="match status" value="1"/>
</dbReference>
<name>A0A401H6W0_9APHY</name>
<feature type="region of interest" description="Disordered" evidence="3">
    <location>
        <begin position="264"/>
        <end position="284"/>
    </location>
</feature>
<protein>
    <submittedName>
        <fullName evidence="5">tRNA-specific adenosine deaminase subunit tad3</fullName>
    </submittedName>
</protein>
<comment type="caution">
    <text evidence="5">The sequence shown here is derived from an EMBL/GenBank/DDBJ whole genome shotgun (WGS) entry which is preliminary data.</text>
</comment>
<dbReference type="PANTHER" id="PTHR11079">
    <property type="entry name" value="CYTOSINE DEAMINASE FAMILY MEMBER"/>
    <property type="match status" value="1"/>
</dbReference>
<dbReference type="GO" id="GO:0008033">
    <property type="term" value="P:tRNA processing"/>
    <property type="evidence" value="ECO:0007669"/>
    <property type="project" value="UniProtKB-KW"/>
</dbReference>
<dbReference type="Pfam" id="PF00383">
    <property type="entry name" value="dCMP_cyt_deam_1"/>
    <property type="match status" value="1"/>
</dbReference>
<dbReference type="InterPro" id="IPR016193">
    <property type="entry name" value="Cytidine_deaminase-like"/>
</dbReference>
<feature type="compositionally biased region" description="Polar residues" evidence="3">
    <location>
        <begin position="264"/>
        <end position="273"/>
    </location>
</feature>
<comment type="similarity">
    <text evidence="2">Belongs to the cytidine and deoxycytidylate deaminase family. ADAT3 subfamily.</text>
</comment>
<dbReference type="STRING" id="139825.A0A401H6W0"/>
<feature type="domain" description="CMP/dCMP-type deaminase" evidence="4">
    <location>
        <begin position="189"/>
        <end position="352"/>
    </location>
</feature>
<dbReference type="AlphaFoldDB" id="A0A401H6W0"/>
<dbReference type="GO" id="GO:0005737">
    <property type="term" value="C:cytoplasm"/>
    <property type="evidence" value="ECO:0007669"/>
    <property type="project" value="TreeGrafter"/>
</dbReference>
<dbReference type="GeneID" id="38787036"/>
<accession>A0A401H6W0</accession>
<gene>
    <name evidence="5" type="ORF">SCP_1801430</name>
</gene>
<dbReference type="Gene3D" id="3.40.140.10">
    <property type="entry name" value="Cytidine Deaminase, domain 2"/>
    <property type="match status" value="1"/>
</dbReference>
<evidence type="ECO:0000313" key="5">
    <source>
        <dbReference type="EMBL" id="GBE90119.1"/>
    </source>
</evidence>
<dbReference type="OrthoDB" id="3180714at2759"/>
<dbReference type="RefSeq" id="XP_027621032.1">
    <property type="nucleotide sequence ID" value="XM_027765231.1"/>
</dbReference>
<evidence type="ECO:0000256" key="3">
    <source>
        <dbReference type="SAM" id="MobiDB-lite"/>
    </source>
</evidence>
<dbReference type="CDD" id="cd01285">
    <property type="entry name" value="nucleoside_deaminase"/>
    <property type="match status" value="1"/>
</dbReference>
<evidence type="ECO:0000256" key="1">
    <source>
        <dbReference type="ARBA" id="ARBA00022694"/>
    </source>
</evidence>
<keyword evidence="6" id="KW-1185">Reference proteome</keyword>
<sequence>MATSVVLGTLRRFSSGALDTSRVSGDSDHDDSGIDFESELTVDGNSDVIIPEDDLPFTRTKLVFEYEEDELSSIRTELAWVVDIPDPKQTTILLKWLKESGLESPSMAHLKRIRRTDSKITIILAFASSSPGPPALPEDAELPAPYLVNVPCSAALTLTSLKLKSSLWPTLYTPPRKGELEDWSRSKVKWAFEAMRRVVREAGQAHEQGEFPIAVYVPIPYDEETRVVSQISRPFMAHDTRKSSGHPLRHSVLNLIRAVADYRTSSTPVNQTPPDAGLDSDSGLTDSAPHNGAHYLLTSLTLFITHEPCIMCSMALLHSRAKEIFYLVPMAGTGGCGGAACVPMLQGVNHRFGIGRWKVTGEWVEKYNLVIDQAVDI</sequence>
<dbReference type="PROSITE" id="PS51747">
    <property type="entry name" value="CYT_DCMP_DEAMINASES_2"/>
    <property type="match status" value="1"/>
</dbReference>
<keyword evidence="1" id="KW-0819">tRNA processing</keyword>
<reference evidence="5 6" key="1">
    <citation type="journal article" date="2018" name="Sci. Rep.">
        <title>Genome sequence of the cauliflower mushroom Sparassis crispa (Hanabiratake) and its association with beneficial usage.</title>
        <authorList>
            <person name="Kiyama R."/>
            <person name="Furutani Y."/>
            <person name="Kawaguchi K."/>
            <person name="Nakanishi T."/>
        </authorList>
    </citation>
    <scope>NUCLEOTIDE SEQUENCE [LARGE SCALE GENOMIC DNA]</scope>
</reference>
<dbReference type="EMBL" id="BFAD01000018">
    <property type="protein sequence ID" value="GBE90119.1"/>
    <property type="molecule type" value="Genomic_DNA"/>
</dbReference>
<dbReference type="GO" id="GO:0005634">
    <property type="term" value="C:nucleus"/>
    <property type="evidence" value="ECO:0007669"/>
    <property type="project" value="TreeGrafter"/>
</dbReference>
<organism evidence="5 6">
    <name type="scientific">Sparassis crispa</name>
    <dbReference type="NCBI Taxonomy" id="139825"/>
    <lineage>
        <taxon>Eukaryota</taxon>
        <taxon>Fungi</taxon>
        <taxon>Dikarya</taxon>
        <taxon>Basidiomycota</taxon>
        <taxon>Agaricomycotina</taxon>
        <taxon>Agaricomycetes</taxon>
        <taxon>Polyporales</taxon>
        <taxon>Sparassidaceae</taxon>
        <taxon>Sparassis</taxon>
    </lineage>
</organism>
<dbReference type="Proteomes" id="UP000287166">
    <property type="component" value="Unassembled WGS sequence"/>
</dbReference>
<dbReference type="InParanoid" id="A0A401H6W0"/>
<proteinExistence type="inferred from homology"/>
<dbReference type="FunCoup" id="A0A401H6W0">
    <property type="interactions" value="366"/>
</dbReference>
<dbReference type="SUPFAM" id="SSF53927">
    <property type="entry name" value="Cytidine deaminase-like"/>
    <property type="match status" value="1"/>
</dbReference>
<evidence type="ECO:0000313" key="6">
    <source>
        <dbReference type="Proteomes" id="UP000287166"/>
    </source>
</evidence>
<dbReference type="InterPro" id="IPR002125">
    <property type="entry name" value="CMP_dCMP_dom"/>
</dbReference>
<evidence type="ECO:0000259" key="4">
    <source>
        <dbReference type="PROSITE" id="PS51747"/>
    </source>
</evidence>
<dbReference type="GO" id="GO:0052717">
    <property type="term" value="F:tRNA-specific adenosine-34 deaminase activity"/>
    <property type="evidence" value="ECO:0007669"/>
    <property type="project" value="TreeGrafter"/>
</dbReference>